<feature type="transmembrane region" description="Helical" evidence="1">
    <location>
        <begin position="20"/>
        <end position="39"/>
    </location>
</feature>
<keyword evidence="1" id="KW-0472">Membrane</keyword>
<evidence type="ECO:0000313" key="3">
    <source>
        <dbReference type="Proteomes" id="UP000262210"/>
    </source>
</evidence>
<keyword evidence="1" id="KW-0812">Transmembrane</keyword>
<evidence type="ECO:0000313" key="2">
    <source>
        <dbReference type="EMBL" id="HCK01771.1"/>
    </source>
</evidence>
<organism evidence="2 3">
    <name type="scientific">Serratia grimesii</name>
    <dbReference type="NCBI Taxonomy" id="82995"/>
    <lineage>
        <taxon>Bacteria</taxon>
        <taxon>Pseudomonadati</taxon>
        <taxon>Pseudomonadota</taxon>
        <taxon>Gammaproteobacteria</taxon>
        <taxon>Enterobacterales</taxon>
        <taxon>Yersiniaceae</taxon>
        <taxon>Serratia</taxon>
    </lineage>
</organism>
<protein>
    <submittedName>
        <fullName evidence="2">Uncharacterized protein</fullName>
    </submittedName>
</protein>
<accession>A0A9C7V7M0</accession>
<dbReference type="EMBL" id="DPSM01000023">
    <property type="protein sequence ID" value="HCK01771.1"/>
    <property type="molecule type" value="Genomic_DNA"/>
</dbReference>
<name>A0A9C7V7M0_9GAMM</name>
<comment type="caution">
    <text evidence="2">The sequence shown here is derived from an EMBL/GenBank/DDBJ whole genome shotgun (WGS) entry which is preliminary data.</text>
</comment>
<sequence length="173" mass="19306">MNKPLPRWMARWLGLSGRALLGIQGLMFSGLALLFGLLLQGKWQQLEQTVAEHQLLTQRIELLSEQVARMPTLEAVNQNLQQIAQRPATKGDLMTVLQRVGAGLQRWQQHEGSSQQMLRLHLNYGRLLILLENLPAQLRLAQMSVEAQAGGLTTDFTFQDAVSAEATAVNINE</sequence>
<evidence type="ECO:0000256" key="1">
    <source>
        <dbReference type="SAM" id="Phobius"/>
    </source>
</evidence>
<dbReference type="RefSeq" id="WP_278431624.1">
    <property type="nucleotide sequence ID" value="NZ_DPSM01000023.1"/>
</dbReference>
<gene>
    <name evidence="2" type="ORF">DHV72_17380</name>
</gene>
<dbReference type="AlphaFoldDB" id="A0A9C7V7M0"/>
<dbReference type="Proteomes" id="UP000262210">
    <property type="component" value="Unassembled WGS sequence"/>
</dbReference>
<keyword evidence="1" id="KW-1133">Transmembrane helix</keyword>
<reference evidence="2 3" key="1">
    <citation type="journal article" date="2018" name="Nat. Biotechnol.">
        <title>A standardized bacterial taxonomy based on genome phylogeny substantially revises the tree of life.</title>
        <authorList>
            <person name="Parks D.H."/>
            <person name="Chuvochina M."/>
            <person name="Waite D.W."/>
            <person name="Rinke C."/>
            <person name="Skarshewski A."/>
            <person name="Chaumeil P.A."/>
            <person name="Hugenholtz P."/>
        </authorList>
    </citation>
    <scope>NUCLEOTIDE SEQUENCE [LARGE SCALE GENOMIC DNA]</scope>
    <source>
        <strain evidence="2">UBA11264</strain>
    </source>
</reference>
<proteinExistence type="predicted"/>